<dbReference type="InterPro" id="IPR007813">
    <property type="entry name" value="PilN"/>
</dbReference>
<organism evidence="2 3">
    <name type="scientific">Candidatus Gottesmanbacteria bacterium RBG_16_52_11</name>
    <dbReference type="NCBI Taxonomy" id="1798374"/>
    <lineage>
        <taxon>Bacteria</taxon>
        <taxon>Candidatus Gottesmaniibacteriota</taxon>
    </lineage>
</organism>
<dbReference type="EMBL" id="MFJD01000016">
    <property type="protein sequence ID" value="OGG01363.1"/>
    <property type="molecule type" value="Genomic_DNA"/>
</dbReference>
<dbReference type="Proteomes" id="UP000178448">
    <property type="component" value="Unassembled WGS sequence"/>
</dbReference>
<dbReference type="AlphaFoldDB" id="A0A1F5YMU3"/>
<gene>
    <name evidence="2" type="ORF">A2Z33_02330</name>
</gene>
<name>A0A1F5YMU3_9BACT</name>
<evidence type="ECO:0000313" key="2">
    <source>
        <dbReference type="EMBL" id="OGG01363.1"/>
    </source>
</evidence>
<sequence length="166" mass="18439">MILTEIIVLFAFFSRFSLDRKLADLNEQIEQKQAIIEANLPTEMEIRKVQQNIAEIKTLIETQEKPVNNLTVIKSLLPSDVYFETLEITPTGISADSIAGTIEGFSVFLGNLQAVGKFQAIDIEEIKKEPLRGIVFRFTAKTELPKPKTTPKAATEASGSQGKETL</sequence>
<accession>A0A1F5YMU3</accession>
<dbReference type="STRING" id="1798374.A2Z33_02330"/>
<evidence type="ECO:0000256" key="1">
    <source>
        <dbReference type="SAM" id="MobiDB-lite"/>
    </source>
</evidence>
<dbReference type="Pfam" id="PF05137">
    <property type="entry name" value="PilN"/>
    <property type="match status" value="1"/>
</dbReference>
<comment type="caution">
    <text evidence="2">The sequence shown here is derived from an EMBL/GenBank/DDBJ whole genome shotgun (WGS) entry which is preliminary data.</text>
</comment>
<protein>
    <submittedName>
        <fullName evidence="2">Uncharacterized protein</fullName>
    </submittedName>
</protein>
<evidence type="ECO:0000313" key="3">
    <source>
        <dbReference type="Proteomes" id="UP000178448"/>
    </source>
</evidence>
<feature type="region of interest" description="Disordered" evidence="1">
    <location>
        <begin position="145"/>
        <end position="166"/>
    </location>
</feature>
<proteinExistence type="predicted"/>
<reference evidence="2 3" key="1">
    <citation type="journal article" date="2016" name="Nat. Commun.">
        <title>Thousands of microbial genomes shed light on interconnected biogeochemical processes in an aquifer system.</title>
        <authorList>
            <person name="Anantharaman K."/>
            <person name="Brown C.T."/>
            <person name="Hug L.A."/>
            <person name="Sharon I."/>
            <person name="Castelle C.J."/>
            <person name="Probst A.J."/>
            <person name="Thomas B.C."/>
            <person name="Singh A."/>
            <person name="Wilkins M.J."/>
            <person name="Karaoz U."/>
            <person name="Brodie E.L."/>
            <person name="Williams K.H."/>
            <person name="Hubbard S.S."/>
            <person name="Banfield J.F."/>
        </authorList>
    </citation>
    <scope>NUCLEOTIDE SEQUENCE [LARGE SCALE GENOMIC DNA]</scope>
</reference>